<feature type="compositionally biased region" description="Polar residues" evidence="4">
    <location>
        <begin position="65"/>
        <end position="74"/>
    </location>
</feature>
<dbReference type="AlphaFoldDB" id="A0A0L0G7W1"/>
<evidence type="ECO:0000256" key="1">
    <source>
        <dbReference type="ARBA" id="ARBA00008078"/>
    </source>
</evidence>
<dbReference type="Gene3D" id="3.40.1350.10">
    <property type="match status" value="1"/>
</dbReference>
<reference evidence="6 7" key="1">
    <citation type="submission" date="2011-02" db="EMBL/GenBank/DDBJ databases">
        <title>The Genome Sequence of Sphaeroforma arctica JP610.</title>
        <authorList>
            <consortium name="The Broad Institute Genome Sequencing Platform"/>
            <person name="Russ C."/>
            <person name="Cuomo C."/>
            <person name="Young S.K."/>
            <person name="Zeng Q."/>
            <person name="Gargeya S."/>
            <person name="Alvarado L."/>
            <person name="Berlin A."/>
            <person name="Chapman S.B."/>
            <person name="Chen Z."/>
            <person name="Freedman E."/>
            <person name="Gellesch M."/>
            <person name="Goldberg J."/>
            <person name="Griggs A."/>
            <person name="Gujja S."/>
            <person name="Heilman E."/>
            <person name="Heiman D."/>
            <person name="Howarth C."/>
            <person name="Mehta T."/>
            <person name="Neiman D."/>
            <person name="Pearson M."/>
            <person name="Roberts A."/>
            <person name="Saif S."/>
            <person name="Shea T."/>
            <person name="Shenoy N."/>
            <person name="Sisk P."/>
            <person name="Stolte C."/>
            <person name="Sykes S."/>
            <person name="White J."/>
            <person name="Yandava C."/>
            <person name="Burger G."/>
            <person name="Gray M.W."/>
            <person name="Holland P.W.H."/>
            <person name="King N."/>
            <person name="Lang F.B.F."/>
            <person name="Roger A.J."/>
            <person name="Ruiz-Trillo I."/>
            <person name="Haas B."/>
            <person name="Nusbaum C."/>
            <person name="Birren B."/>
        </authorList>
    </citation>
    <scope>NUCLEOTIDE SEQUENCE [LARGE SCALE GENOMIC DNA]</scope>
    <source>
        <strain evidence="6 7">JP610</strain>
    </source>
</reference>
<dbReference type="PANTHER" id="PTHR21227">
    <property type="entry name" value="TRNA-SPLICING ENDONUCLEASE SUBUNIT SEN2"/>
    <property type="match status" value="1"/>
</dbReference>
<accession>A0A0L0G7W1</accession>
<evidence type="ECO:0000256" key="2">
    <source>
        <dbReference type="ARBA" id="ARBA00012573"/>
    </source>
</evidence>
<feature type="domain" description="tRNA intron endonuclease catalytic" evidence="5">
    <location>
        <begin position="202"/>
        <end position="291"/>
    </location>
</feature>
<dbReference type="PANTHER" id="PTHR21227:SF0">
    <property type="entry name" value="TRNA-SPLICING ENDONUCLEASE SUBUNIT SEN2"/>
    <property type="match status" value="1"/>
</dbReference>
<evidence type="ECO:0000259" key="5">
    <source>
        <dbReference type="Pfam" id="PF01974"/>
    </source>
</evidence>
<feature type="region of interest" description="Disordered" evidence="4">
    <location>
        <begin position="57"/>
        <end position="79"/>
    </location>
</feature>
<dbReference type="GeneID" id="25903257"/>
<dbReference type="InterPro" id="IPR006677">
    <property type="entry name" value="tRNA_intron_Endonuc_cat-like"/>
</dbReference>
<name>A0A0L0G7W1_9EUKA</name>
<keyword evidence="7" id="KW-1185">Reference proteome</keyword>
<dbReference type="InterPro" id="IPR011856">
    <property type="entry name" value="tRNA_endonuc-like_dom_sf"/>
</dbReference>
<comment type="similarity">
    <text evidence="1">Belongs to the tRNA-intron endonuclease family.</text>
</comment>
<evidence type="ECO:0000256" key="3">
    <source>
        <dbReference type="ARBA" id="ARBA00034031"/>
    </source>
</evidence>
<dbReference type="EMBL" id="KQ241723">
    <property type="protein sequence ID" value="KNC85060.1"/>
    <property type="molecule type" value="Genomic_DNA"/>
</dbReference>
<dbReference type="CDD" id="cd22363">
    <property type="entry name" value="tRNA-intron_lyase_C"/>
    <property type="match status" value="1"/>
</dbReference>
<proteinExistence type="inferred from homology"/>
<dbReference type="GO" id="GO:0003676">
    <property type="term" value="F:nucleic acid binding"/>
    <property type="evidence" value="ECO:0007669"/>
    <property type="project" value="InterPro"/>
</dbReference>
<feature type="region of interest" description="Disordered" evidence="4">
    <location>
        <begin position="1"/>
        <end position="25"/>
    </location>
</feature>
<dbReference type="InterPro" id="IPR036167">
    <property type="entry name" value="tRNA_intron_Endo_cat-like_sf"/>
</dbReference>
<dbReference type="InterPro" id="IPR006676">
    <property type="entry name" value="tRNA_splic"/>
</dbReference>
<dbReference type="GO" id="GO:0000213">
    <property type="term" value="F:tRNA-intron lyase activity"/>
    <property type="evidence" value="ECO:0007669"/>
    <property type="project" value="UniProtKB-EC"/>
</dbReference>
<dbReference type="EC" id="4.6.1.16" evidence="2"/>
<dbReference type="GO" id="GO:0000214">
    <property type="term" value="C:tRNA-intron endonuclease complex"/>
    <property type="evidence" value="ECO:0007669"/>
    <property type="project" value="TreeGrafter"/>
</dbReference>
<evidence type="ECO:0000313" key="6">
    <source>
        <dbReference type="EMBL" id="KNC85060.1"/>
    </source>
</evidence>
<comment type="catalytic activity">
    <reaction evidence="3">
        <text>pretRNA = a 3'-half-tRNA molecule with a 5'-OH end + a 5'-half-tRNA molecule with a 2',3'-cyclic phosphate end + an intron with a 2',3'-cyclic phosphate and a 5'-hydroxyl terminus.</text>
        <dbReference type="EC" id="4.6.1.16"/>
    </reaction>
</comment>
<gene>
    <name evidence="6" type="ORF">SARC_02753</name>
</gene>
<evidence type="ECO:0000313" key="7">
    <source>
        <dbReference type="Proteomes" id="UP000054560"/>
    </source>
</evidence>
<dbReference type="GO" id="GO:0000379">
    <property type="term" value="P:tRNA-type intron splice site recognition and cleavage"/>
    <property type="evidence" value="ECO:0007669"/>
    <property type="project" value="TreeGrafter"/>
</dbReference>
<evidence type="ECO:0000256" key="4">
    <source>
        <dbReference type="SAM" id="MobiDB-lite"/>
    </source>
</evidence>
<dbReference type="RefSeq" id="XP_014158962.1">
    <property type="nucleotide sequence ID" value="XM_014303487.1"/>
</dbReference>
<dbReference type="OrthoDB" id="10249562at2759"/>
<dbReference type="GO" id="GO:0005737">
    <property type="term" value="C:cytoplasm"/>
    <property type="evidence" value="ECO:0007669"/>
    <property type="project" value="TreeGrafter"/>
</dbReference>
<dbReference type="STRING" id="667725.A0A0L0G7W1"/>
<sequence>MHLSSDYTATPTTKAYSNKEAVSDAKTDVTTAVDGTKHAEPRKAKCLPPSDTLYAYTSDLGGLQSGDNSTSQPGGDTDMRTIEDRKFEQYKHTVGRIADDLGAHAVVPTENEAGCAVSTKTGHQSQDTVETGHVQSLVAGTGAVEKALIRAGDIVEREVLGLEETFYLVYGLQCLDLYREGNETPMTIQDVWTAFCTLHAAFIPRYTVYHHYRACGWVPRSGLKYATDFVLYKMGPIFTHSSYNVLIRTENAPEGFGQGLAWMSRQEGWGKIQNLQRMTEGVAKDTVLAWVLFPTTFDCTTPECLGQLQVDEYIIRRWRPEGT</sequence>
<dbReference type="Pfam" id="PF01974">
    <property type="entry name" value="tRNA_int_endo"/>
    <property type="match status" value="1"/>
</dbReference>
<dbReference type="eggNOG" id="KOG4685">
    <property type="taxonomic scope" value="Eukaryota"/>
</dbReference>
<dbReference type="Proteomes" id="UP000054560">
    <property type="component" value="Unassembled WGS sequence"/>
</dbReference>
<organism evidence="6 7">
    <name type="scientific">Sphaeroforma arctica JP610</name>
    <dbReference type="NCBI Taxonomy" id="667725"/>
    <lineage>
        <taxon>Eukaryota</taxon>
        <taxon>Ichthyosporea</taxon>
        <taxon>Ichthyophonida</taxon>
        <taxon>Sphaeroforma</taxon>
    </lineage>
</organism>
<dbReference type="SUPFAM" id="SSF53032">
    <property type="entry name" value="tRNA-intron endonuclease catalytic domain-like"/>
    <property type="match status" value="1"/>
</dbReference>
<protein>
    <recommendedName>
        <fullName evidence="2">tRNA-intron lyase</fullName>
        <ecNumber evidence="2">4.6.1.16</ecNumber>
    </recommendedName>
</protein>
<feature type="compositionally biased region" description="Polar residues" evidence="4">
    <location>
        <begin position="1"/>
        <end position="16"/>
    </location>
</feature>